<dbReference type="EMBL" id="AP011803">
    <property type="protein sequence ID" value="BAL59971.1"/>
    <property type="molecule type" value="Genomic_DNA"/>
</dbReference>
<feature type="transmembrane region" description="Helical" evidence="1">
    <location>
        <begin position="137"/>
        <end position="156"/>
    </location>
</feature>
<keyword evidence="1" id="KW-0472">Membrane</keyword>
<sequence length="235" mass="27411">MPSEHTKELSHQRTIERMNLQVRGQHFALMVSVTLLILTGLALLYRDSAFGRLLIALEGGFEARGTIHRVAAALLIATAFYHILYILFSRHGHEEFMQMLLRAQDFKDYGAALLYDLGLRSEKPLLDRYSYREKFQYWAFALFVVIMIVSGFILWFHDWFFGILPKWAFDVAIAVHSGTGTLILIVLTLWHLYIVHLSPGRFPIDWSFWDGKISERQLKEEHPLEYQRLKEKGLL</sequence>
<dbReference type="InterPro" id="IPR016174">
    <property type="entry name" value="Di-haem_cyt_TM"/>
</dbReference>
<evidence type="ECO:0000313" key="2">
    <source>
        <dbReference type="EMBL" id="BAL59971.1"/>
    </source>
</evidence>
<reference evidence="2" key="2">
    <citation type="journal article" date="2012" name="PLoS ONE">
        <title>A Deeply Branching Thermophilic Bacterium with an Ancient Acetyl-CoA Pathway Dominates a Subsurface Ecosystem.</title>
        <authorList>
            <person name="Takami H."/>
            <person name="Noguchi H."/>
            <person name="Takaki Y."/>
            <person name="Uchiyama I."/>
            <person name="Toyoda A."/>
            <person name="Nishi S."/>
            <person name="Chee G.-J."/>
            <person name="Arai W."/>
            <person name="Nunoura T."/>
            <person name="Itoh T."/>
            <person name="Hattori M."/>
            <person name="Takai K."/>
        </authorList>
    </citation>
    <scope>NUCLEOTIDE SEQUENCE</scope>
</reference>
<evidence type="ECO:0000256" key="1">
    <source>
        <dbReference type="SAM" id="Phobius"/>
    </source>
</evidence>
<accession>H5STX1</accession>
<feature type="transmembrane region" description="Helical" evidence="1">
    <location>
        <begin position="66"/>
        <end position="88"/>
    </location>
</feature>
<keyword evidence="1" id="KW-0812">Transmembrane</keyword>
<dbReference type="GO" id="GO:0022904">
    <property type="term" value="P:respiratory electron transport chain"/>
    <property type="evidence" value="ECO:0007669"/>
    <property type="project" value="InterPro"/>
</dbReference>
<feature type="transmembrane region" description="Helical" evidence="1">
    <location>
        <begin position="27"/>
        <end position="46"/>
    </location>
</feature>
<reference evidence="2" key="1">
    <citation type="journal article" date="2005" name="Environ. Microbiol.">
        <title>Genetic and functional properties of uncultivated thermophilic crenarchaeotes from a subsurface gold mine as revealed by analysis of genome fragments.</title>
        <authorList>
            <person name="Nunoura T."/>
            <person name="Hirayama H."/>
            <person name="Takami H."/>
            <person name="Oida H."/>
            <person name="Nishi S."/>
            <person name="Shimamura S."/>
            <person name="Suzuki Y."/>
            <person name="Inagaki F."/>
            <person name="Takai K."/>
            <person name="Nealson K.H."/>
            <person name="Horikoshi K."/>
        </authorList>
    </citation>
    <scope>NUCLEOTIDE SEQUENCE</scope>
</reference>
<name>H5STX1_ACEAU</name>
<dbReference type="InterPro" id="IPR051542">
    <property type="entry name" value="Hydrogenase_cytochrome"/>
</dbReference>
<dbReference type="PANTHER" id="PTHR30485:SF1">
    <property type="entry name" value="CYTOCHROME YDHU-RELATED"/>
    <property type="match status" value="1"/>
</dbReference>
<dbReference type="GO" id="GO:0005886">
    <property type="term" value="C:plasma membrane"/>
    <property type="evidence" value="ECO:0007669"/>
    <property type="project" value="UniProtKB-SubCell"/>
</dbReference>
<dbReference type="PANTHER" id="PTHR30485">
    <property type="entry name" value="NI/FE-HYDROGENASE 1 B-TYPE CYTOCHROME SUBUNIT"/>
    <property type="match status" value="1"/>
</dbReference>
<dbReference type="GO" id="GO:0020037">
    <property type="term" value="F:heme binding"/>
    <property type="evidence" value="ECO:0007669"/>
    <property type="project" value="TreeGrafter"/>
</dbReference>
<dbReference type="SUPFAM" id="SSF81342">
    <property type="entry name" value="Transmembrane di-heme cytochromes"/>
    <property type="match status" value="1"/>
</dbReference>
<gene>
    <name evidence="2" type="ORF">HGMM_OP4C607</name>
</gene>
<dbReference type="AlphaFoldDB" id="H5STX1"/>
<protein>
    <submittedName>
        <fullName evidence="2">Deca-heme C-type cytochrome</fullName>
    </submittedName>
</protein>
<keyword evidence="1" id="KW-1133">Transmembrane helix</keyword>
<dbReference type="Gene3D" id="1.20.950.20">
    <property type="entry name" value="Transmembrane di-heme cytochromes, Chain C"/>
    <property type="match status" value="1"/>
</dbReference>
<proteinExistence type="predicted"/>
<feature type="transmembrane region" description="Helical" evidence="1">
    <location>
        <begin position="168"/>
        <end position="193"/>
    </location>
</feature>
<dbReference type="GO" id="GO:0009055">
    <property type="term" value="F:electron transfer activity"/>
    <property type="evidence" value="ECO:0007669"/>
    <property type="project" value="InterPro"/>
</dbReference>
<organism evidence="2">
    <name type="scientific">Acetithermum autotrophicum</name>
    <dbReference type="NCBI Taxonomy" id="1446466"/>
    <lineage>
        <taxon>Bacteria</taxon>
        <taxon>Candidatus Bipolaricaulota</taxon>
        <taxon>Candidatus Acetithermum</taxon>
    </lineage>
</organism>